<dbReference type="InterPro" id="IPR035513">
    <property type="entry name" value="Invertase/methylesterase_inhib"/>
</dbReference>
<dbReference type="PANTHER" id="PTHR36710:SF17">
    <property type="entry name" value="PLANT INVERTASE_PECTIN METHYLESTERASE INHIBITOR SUPERFAMILY PROTEIN"/>
    <property type="match status" value="1"/>
</dbReference>
<protein>
    <submittedName>
        <fullName evidence="6">(rape) hypothetical protein</fullName>
    </submittedName>
</protein>
<dbReference type="SMART" id="SM00856">
    <property type="entry name" value="PMEI"/>
    <property type="match status" value="1"/>
</dbReference>
<dbReference type="SMR" id="A0A817A1L6"/>
<organism evidence="6">
    <name type="scientific">Brassica napus</name>
    <name type="common">Rape</name>
    <dbReference type="NCBI Taxonomy" id="3708"/>
    <lineage>
        <taxon>Eukaryota</taxon>
        <taxon>Viridiplantae</taxon>
        <taxon>Streptophyta</taxon>
        <taxon>Embryophyta</taxon>
        <taxon>Tracheophyta</taxon>
        <taxon>Spermatophyta</taxon>
        <taxon>Magnoliopsida</taxon>
        <taxon>eudicotyledons</taxon>
        <taxon>Gunneridae</taxon>
        <taxon>Pentapetalae</taxon>
        <taxon>rosids</taxon>
        <taxon>malvids</taxon>
        <taxon>Brassicales</taxon>
        <taxon>Brassicaceae</taxon>
        <taxon>Brassiceae</taxon>
        <taxon>Brassica</taxon>
    </lineage>
</organism>
<dbReference type="InterPro" id="IPR052421">
    <property type="entry name" value="PCW_Enzyme_Inhibitor"/>
</dbReference>
<feature type="domain" description="Pectinesterase inhibitor" evidence="5">
    <location>
        <begin position="33"/>
        <end position="176"/>
    </location>
</feature>
<dbReference type="Gene3D" id="1.20.140.40">
    <property type="entry name" value="Invertase/pectin methylesterase inhibitor family protein"/>
    <property type="match status" value="1"/>
</dbReference>
<dbReference type="Proteomes" id="UP001295469">
    <property type="component" value="Chromosome A08"/>
</dbReference>
<dbReference type="Pfam" id="PF04043">
    <property type="entry name" value="PMEI"/>
    <property type="match status" value="1"/>
</dbReference>
<dbReference type="EMBL" id="HG994362">
    <property type="protein sequence ID" value="CAF2237938.1"/>
    <property type="molecule type" value="Genomic_DNA"/>
</dbReference>
<gene>
    <name evidence="6" type="ORF">DARMORV10_A08P15720.1</name>
</gene>
<accession>A0A817A1L6</accession>
<dbReference type="InterPro" id="IPR034086">
    <property type="entry name" value="PMEI_plant"/>
</dbReference>
<feature type="signal peptide" evidence="4">
    <location>
        <begin position="1"/>
        <end position="24"/>
    </location>
</feature>
<dbReference type="AlphaFoldDB" id="A0A817A1L6"/>
<evidence type="ECO:0000313" key="6">
    <source>
        <dbReference type="EMBL" id="CAF2237938.1"/>
    </source>
</evidence>
<keyword evidence="2" id="KW-1015">Disulfide bond</keyword>
<dbReference type="PANTHER" id="PTHR36710">
    <property type="entry name" value="PECTINESTERASE INHIBITOR-LIKE"/>
    <property type="match status" value="1"/>
</dbReference>
<name>A0A817A1L6_BRANA</name>
<evidence type="ECO:0000256" key="1">
    <source>
        <dbReference type="ARBA" id="ARBA00022729"/>
    </source>
</evidence>
<dbReference type="NCBIfam" id="TIGR01614">
    <property type="entry name" value="PME_inhib"/>
    <property type="match status" value="1"/>
</dbReference>
<evidence type="ECO:0000256" key="4">
    <source>
        <dbReference type="SAM" id="SignalP"/>
    </source>
</evidence>
<evidence type="ECO:0000259" key="5">
    <source>
        <dbReference type="SMART" id="SM00856"/>
    </source>
</evidence>
<comment type="similarity">
    <text evidence="3">Belongs to the PMEI family.</text>
</comment>
<dbReference type="CDD" id="cd15797">
    <property type="entry name" value="PMEI"/>
    <property type="match status" value="1"/>
</dbReference>
<sequence>MVAYLKNNFFLVLTIVVLPFVVSSSYGNFSTMVTKDEINIICTKEYVNSSLCFELLKSIPKISALDFNGLTKFLIKYQSRNVSDALNQIKMYAGNATDLQTIDLCVRLYENTLYDTDHILKALAAKKYFIVNIYITGLDANMGICREELVVMKPRLEVLITRNKVITNLSSIILCILECYLAKEKAYC</sequence>
<dbReference type="SUPFAM" id="SSF101148">
    <property type="entry name" value="Plant invertase/pectin methylesterase inhibitor"/>
    <property type="match status" value="1"/>
</dbReference>
<dbReference type="GO" id="GO:0046910">
    <property type="term" value="F:pectinesterase inhibitor activity"/>
    <property type="evidence" value="ECO:0007669"/>
    <property type="project" value="InterPro"/>
</dbReference>
<evidence type="ECO:0000256" key="3">
    <source>
        <dbReference type="ARBA" id="ARBA00038471"/>
    </source>
</evidence>
<feature type="chain" id="PRO_5032770914" evidence="4">
    <location>
        <begin position="25"/>
        <end position="188"/>
    </location>
</feature>
<evidence type="ECO:0000256" key="2">
    <source>
        <dbReference type="ARBA" id="ARBA00023157"/>
    </source>
</evidence>
<proteinExistence type="inferred from homology"/>
<reference evidence="6" key="1">
    <citation type="submission" date="2021-01" db="EMBL/GenBank/DDBJ databases">
        <authorList>
            <consortium name="Genoscope - CEA"/>
            <person name="William W."/>
        </authorList>
    </citation>
    <scope>NUCLEOTIDE SEQUENCE</scope>
</reference>
<keyword evidence="1 4" id="KW-0732">Signal</keyword>
<dbReference type="InterPro" id="IPR006501">
    <property type="entry name" value="Pectinesterase_inhib_dom"/>
</dbReference>